<evidence type="ECO:0000256" key="1">
    <source>
        <dbReference type="ARBA" id="ARBA00001913"/>
    </source>
</evidence>
<comment type="caution">
    <text evidence="12">The sequence shown here is derived from an EMBL/GenBank/DDBJ whole genome shotgun (WGS) entry which is preliminary data.</text>
</comment>
<dbReference type="GO" id="GO:0046872">
    <property type="term" value="F:metal ion binding"/>
    <property type="evidence" value="ECO:0007669"/>
    <property type="project" value="UniProtKB-KW"/>
</dbReference>
<keyword evidence="5" id="KW-0479">Metal-binding</keyword>
<keyword evidence="10" id="KW-1133">Transmembrane helix</keyword>
<protein>
    <recommendedName>
        <fullName evidence="3">Probable pectate lyase C</fullName>
    </recommendedName>
</protein>
<name>A0A955IDY2_9BACT</name>
<dbReference type="InterPro" id="IPR011050">
    <property type="entry name" value="Pectin_lyase_fold/virulence"/>
</dbReference>
<keyword evidence="4" id="KW-0964">Secreted</keyword>
<evidence type="ECO:0000256" key="5">
    <source>
        <dbReference type="ARBA" id="ARBA00022723"/>
    </source>
</evidence>
<feature type="transmembrane region" description="Helical" evidence="10">
    <location>
        <begin position="7"/>
        <end position="26"/>
    </location>
</feature>
<dbReference type="InterPro" id="IPR018247">
    <property type="entry name" value="EF_Hand_1_Ca_BS"/>
</dbReference>
<dbReference type="InterPro" id="IPR053868">
    <property type="entry name" value="Pel9A-like_beta_helix"/>
</dbReference>
<reference evidence="12" key="1">
    <citation type="submission" date="2020-04" db="EMBL/GenBank/DDBJ databases">
        <authorList>
            <person name="Zhang T."/>
        </authorList>
    </citation>
    <scope>NUCLEOTIDE SEQUENCE</scope>
    <source>
        <strain evidence="12">HKST-UBA15</strain>
    </source>
</reference>
<dbReference type="EMBL" id="JAGQLL010000024">
    <property type="protein sequence ID" value="MCA9379993.1"/>
    <property type="molecule type" value="Genomic_DNA"/>
</dbReference>
<evidence type="ECO:0000259" key="11">
    <source>
        <dbReference type="Pfam" id="PF22842"/>
    </source>
</evidence>
<evidence type="ECO:0000256" key="2">
    <source>
        <dbReference type="ARBA" id="ARBA00004613"/>
    </source>
</evidence>
<keyword evidence="10" id="KW-0472">Membrane</keyword>
<accession>A0A955IDY2</accession>
<dbReference type="PANTHER" id="PTHR40088">
    <property type="entry name" value="PECTATE LYASE (EUROFUNG)"/>
    <property type="match status" value="1"/>
</dbReference>
<comment type="similarity">
    <text evidence="9">Belongs to the polysaccharide lyase 9 family.</text>
</comment>
<organism evidence="12 13">
    <name type="scientific">Candidatus Dojkabacteria bacterium</name>
    <dbReference type="NCBI Taxonomy" id="2099670"/>
    <lineage>
        <taxon>Bacteria</taxon>
        <taxon>Candidatus Dojkabacteria</taxon>
    </lineage>
</organism>
<dbReference type="Proteomes" id="UP000745577">
    <property type="component" value="Unassembled WGS sequence"/>
</dbReference>
<reference evidence="12" key="2">
    <citation type="journal article" date="2021" name="Microbiome">
        <title>Successional dynamics and alternative stable states in a saline activated sludge microbial community over 9 years.</title>
        <authorList>
            <person name="Wang Y."/>
            <person name="Ye J."/>
            <person name="Ju F."/>
            <person name="Liu L."/>
            <person name="Boyd J.A."/>
            <person name="Deng Y."/>
            <person name="Parks D.H."/>
            <person name="Jiang X."/>
            <person name="Yin X."/>
            <person name="Woodcroft B.J."/>
            <person name="Tyson G.W."/>
            <person name="Hugenholtz P."/>
            <person name="Polz M.F."/>
            <person name="Zhang T."/>
        </authorList>
    </citation>
    <scope>NUCLEOTIDE SEQUENCE</scope>
    <source>
        <strain evidence="12">HKST-UBA15</strain>
    </source>
</reference>
<dbReference type="GO" id="GO:0005576">
    <property type="term" value="C:extracellular region"/>
    <property type="evidence" value="ECO:0007669"/>
    <property type="project" value="UniProtKB-SubCell"/>
</dbReference>
<keyword evidence="10" id="KW-0812">Transmembrane</keyword>
<evidence type="ECO:0000256" key="6">
    <source>
        <dbReference type="ARBA" id="ARBA00022729"/>
    </source>
</evidence>
<evidence type="ECO:0000256" key="7">
    <source>
        <dbReference type="ARBA" id="ARBA00022837"/>
    </source>
</evidence>
<keyword evidence="8" id="KW-0456">Lyase</keyword>
<evidence type="ECO:0000313" key="12">
    <source>
        <dbReference type="EMBL" id="MCA9379993.1"/>
    </source>
</evidence>
<dbReference type="PANTHER" id="PTHR40088:SF1">
    <property type="entry name" value="PECTATE LYASE PEL9"/>
    <property type="match status" value="1"/>
</dbReference>
<evidence type="ECO:0000256" key="4">
    <source>
        <dbReference type="ARBA" id="ARBA00022525"/>
    </source>
</evidence>
<evidence type="ECO:0000256" key="10">
    <source>
        <dbReference type="SAM" id="Phobius"/>
    </source>
</evidence>
<dbReference type="InterPro" id="IPR052052">
    <property type="entry name" value="Polysaccharide_Lyase_9"/>
</dbReference>
<dbReference type="Gene3D" id="2.160.20.10">
    <property type="entry name" value="Single-stranded right-handed beta-helix, Pectin lyase-like"/>
    <property type="match status" value="1"/>
</dbReference>
<dbReference type="InterPro" id="IPR012334">
    <property type="entry name" value="Pectin_lyas_fold"/>
</dbReference>
<dbReference type="PROSITE" id="PS00018">
    <property type="entry name" value="EF_HAND_1"/>
    <property type="match status" value="1"/>
</dbReference>
<proteinExistence type="inferred from homology"/>
<evidence type="ECO:0000256" key="3">
    <source>
        <dbReference type="ARBA" id="ARBA00016512"/>
    </source>
</evidence>
<dbReference type="SUPFAM" id="SSF51126">
    <property type="entry name" value="Pectin lyase-like"/>
    <property type="match status" value="1"/>
</dbReference>
<keyword evidence="6" id="KW-0732">Signal</keyword>
<sequence length="643" mass="69887">MKEKAVVIGLFAFGVLLLAITAFLFFQDRAPQDDSAASIYYLSPDGNDSNNGSSSSPWKTLAKAHTTIAAGDTVILKDGVYSGYFSISKPNTTWRAQNKHKAIIDGTFSPGLLNGEWKNIVSAWDSKCTNIGKWAPLLAISANNVEVDGLFIRNSCGRGVLVAEDVDYSKFINNRIDWTFVSGFYVSGETKGLQMINNELTRISFNDQYTVYTSNDYNVNISIHMSGEDMVVRGNIIAWGRGEIAMTGSRNLLFEDNIIIGNKNNFYNGWADGVIVRNNLFWAPESQLNPNTHWEKKNGNENDWHISSRNEKDARWGNYASGLNNVSYYNNIIINNSFIFSGYHKDYSSDTTNVYFGHNTLVTGKNTKGLFNVVFGSKDGSDSKITGIVENNIFDVIKDPTATVKATLSGNDNLIFRNNIMPASASSSVKGPGDIYTTNADLQNSLVELNYPIPAIGASTLDMAALRTAVDLNNYRLKQSSPAINAGISATTHTTFQIPQLAKSQDYFKNTRVGNPDIGAVEYGGVYNTSTPTPIITATQVQASPTPTTNVGPSPTQTPTPPIAGNICGKADIDGNGRFSITDFAEFAKSYGTGKNTCADKDLNYGVCGGRDVNRDGKLNIADFGGAGIGFAQRYYPKTSCAL</sequence>
<dbReference type="Pfam" id="PF22842">
    <property type="entry name" value="Pel9A-like_beta_helix"/>
    <property type="match status" value="1"/>
</dbReference>
<evidence type="ECO:0000256" key="8">
    <source>
        <dbReference type="ARBA" id="ARBA00023239"/>
    </source>
</evidence>
<comment type="subcellular location">
    <subcellularLocation>
        <location evidence="2">Secreted</location>
    </subcellularLocation>
</comment>
<feature type="domain" description="Pel9A-like right handed beta-helix region" evidence="11">
    <location>
        <begin position="36"/>
        <end position="82"/>
    </location>
</feature>
<keyword evidence="7" id="KW-0106">Calcium</keyword>
<dbReference type="AlphaFoldDB" id="A0A955IDY2"/>
<evidence type="ECO:0000313" key="13">
    <source>
        <dbReference type="Proteomes" id="UP000745577"/>
    </source>
</evidence>
<evidence type="ECO:0000256" key="9">
    <source>
        <dbReference type="ARBA" id="ARBA00038263"/>
    </source>
</evidence>
<gene>
    <name evidence="12" type="ORF">KC675_02320</name>
</gene>
<dbReference type="GO" id="GO:0016837">
    <property type="term" value="F:carbon-oxygen lyase activity, acting on polysaccharides"/>
    <property type="evidence" value="ECO:0007669"/>
    <property type="project" value="TreeGrafter"/>
</dbReference>
<comment type="cofactor">
    <cofactor evidence="1">
        <name>Ca(2+)</name>
        <dbReference type="ChEBI" id="CHEBI:29108"/>
    </cofactor>
</comment>